<evidence type="ECO:0000259" key="13">
    <source>
        <dbReference type="Pfam" id="PF09334"/>
    </source>
</evidence>
<dbReference type="Pfam" id="PF09334">
    <property type="entry name" value="tRNA-synt_1g"/>
    <property type="match status" value="1"/>
</dbReference>
<dbReference type="PANTHER" id="PTHR43740">
    <property type="entry name" value="LEUCYL-TRNA SYNTHETASE"/>
    <property type="match status" value="1"/>
</dbReference>
<dbReference type="GO" id="GO:0006429">
    <property type="term" value="P:leucyl-tRNA aminoacylation"/>
    <property type="evidence" value="ECO:0007669"/>
    <property type="project" value="UniProtKB-UniRule"/>
</dbReference>
<dbReference type="InterPro" id="IPR009080">
    <property type="entry name" value="tRNAsynth_Ia_anticodon-bd"/>
</dbReference>
<evidence type="ECO:0000256" key="7">
    <source>
        <dbReference type="ARBA" id="ARBA00023146"/>
    </source>
</evidence>
<comment type="caution">
    <text evidence="15">The sequence shown here is derived from an EMBL/GenBank/DDBJ whole genome shotgun (WGS) entry which is preliminary data.</text>
</comment>
<dbReference type="Gene3D" id="1.10.730.10">
    <property type="entry name" value="Isoleucyl-tRNA Synthetase, Domain 1"/>
    <property type="match status" value="1"/>
</dbReference>
<feature type="domain" description="Methionyl/Leucyl tRNA synthetase" evidence="13">
    <location>
        <begin position="44"/>
        <end position="184"/>
    </location>
</feature>
<evidence type="ECO:0000259" key="14">
    <source>
        <dbReference type="Pfam" id="PF13603"/>
    </source>
</evidence>
<evidence type="ECO:0000313" key="15">
    <source>
        <dbReference type="EMBL" id="KKP69441.1"/>
    </source>
</evidence>
<evidence type="ECO:0000256" key="5">
    <source>
        <dbReference type="ARBA" id="ARBA00022840"/>
    </source>
</evidence>
<feature type="domain" description="Leucyl-tRNA synthetase editing" evidence="14">
    <location>
        <begin position="223"/>
        <end position="410"/>
    </location>
</feature>
<evidence type="ECO:0000256" key="2">
    <source>
        <dbReference type="ARBA" id="ARBA00022490"/>
    </source>
</evidence>
<dbReference type="PRINTS" id="PR00985">
    <property type="entry name" value="TRNASYNTHLEU"/>
</dbReference>
<dbReference type="GO" id="GO:0005524">
    <property type="term" value="F:ATP binding"/>
    <property type="evidence" value="ECO:0007669"/>
    <property type="project" value="UniProtKB-UniRule"/>
</dbReference>
<protein>
    <recommendedName>
        <fullName evidence="9">Leucine--tRNA ligase</fullName>
        <ecNumber evidence="9">6.1.1.4</ecNumber>
    </recommendedName>
    <alternativeName>
        <fullName evidence="9">Leucyl-tRNA synthetase</fullName>
        <shortName evidence="9">LeuRS</shortName>
    </alternativeName>
</protein>
<dbReference type="GO" id="GO:0005829">
    <property type="term" value="C:cytosol"/>
    <property type="evidence" value="ECO:0007669"/>
    <property type="project" value="TreeGrafter"/>
</dbReference>
<feature type="binding site" evidence="9">
    <location>
        <position position="590"/>
    </location>
    <ligand>
        <name>ATP</name>
        <dbReference type="ChEBI" id="CHEBI:30616"/>
    </ligand>
</feature>
<dbReference type="Gene3D" id="3.40.50.620">
    <property type="entry name" value="HUPs"/>
    <property type="match status" value="2"/>
</dbReference>
<comment type="subcellular location">
    <subcellularLocation>
        <location evidence="9">Cytoplasm</location>
    </subcellularLocation>
</comment>
<evidence type="ECO:0000256" key="4">
    <source>
        <dbReference type="ARBA" id="ARBA00022741"/>
    </source>
</evidence>
<evidence type="ECO:0000259" key="12">
    <source>
        <dbReference type="Pfam" id="PF08264"/>
    </source>
</evidence>
<dbReference type="InterPro" id="IPR002302">
    <property type="entry name" value="Leu-tRNA-ligase"/>
</dbReference>
<gene>
    <name evidence="9" type="primary">leuS</name>
    <name evidence="15" type="ORF">UR67_C0006G0008</name>
</gene>
<dbReference type="InterPro" id="IPR002300">
    <property type="entry name" value="aa-tRNA-synth_Ia"/>
</dbReference>
<keyword evidence="6 9" id="KW-0648">Protein biosynthesis</keyword>
<dbReference type="HAMAP" id="MF_00049_B">
    <property type="entry name" value="Leu_tRNA_synth_B"/>
    <property type="match status" value="1"/>
</dbReference>
<dbReference type="PANTHER" id="PTHR43740:SF2">
    <property type="entry name" value="LEUCINE--TRNA LIGASE, MITOCHONDRIAL"/>
    <property type="match status" value="1"/>
</dbReference>
<comment type="similarity">
    <text evidence="1 9 10">Belongs to the class-I aminoacyl-tRNA synthetase family.</text>
</comment>
<dbReference type="FunFam" id="3.40.50.620:FF:000003">
    <property type="entry name" value="Leucine--tRNA ligase"/>
    <property type="match status" value="1"/>
</dbReference>
<dbReference type="GO" id="GO:0002161">
    <property type="term" value="F:aminoacyl-tRNA deacylase activity"/>
    <property type="evidence" value="ECO:0007669"/>
    <property type="project" value="InterPro"/>
</dbReference>
<dbReference type="Pfam" id="PF13603">
    <property type="entry name" value="tRNA-synt_1_2"/>
    <property type="match status" value="1"/>
</dbReference>
<dbReference type="InterPro" id="IPR009008">
    <property type="entry name" value="Val/Leu/Ile-tRNA-synth_edit"/>
</dbReference>
<dbReference type="InterPro" id="IPR025709">
    <property type="entry name" value="Leu_tRNA-synth_edit"/>
</dbReference>
<dbReference type="FunFam" id="3.40.50.620:FF:000056">
    <property type="entry name" value="Leucine--tRNA ligase"/>
    <property type="match status" value="1"/>
</dbReference>
<accession>A0A0G0C040</accession>
<evidence type="ECO:0000313" key="16">
    <source>
        <dbReference type="Proteomes" id="UP000034581"/>
    </source>
</evidence>
<comment type="catalytic activity">
    <reaction evidence="8 9">
        <text>tRNA(Leu) + L-leucine + ATP = L-leucyl-tRNA(Leu) + AMP + diphosphate</text>
        <dbReference type="Rhea" id="RHEA:11688"/>
        <dbReference type="Rhea" id="RHEA-COMP:9613"/>
        <dbReference type="Rhea" id="RHEA-COMP:9622"/>
        <dbReference type="ChEBI" id="CHEBI:30616"/>
        <dbReference type="ChEBI" id="CHEBI:33019"/>
        <dbReference type="ChEBI" id="CHEBI:57427"/>
        <dbReference type="ChEBI" id="CHEBI:78442"/>
        <dbReference type="ChEBI" id="CHEBI:78494"/>
        <dbReference type="ChEBI" id="CHEBI:456215"/>
        <dbReference type="EC" id="6.1.1.4"/>
    </reaction>
</comment>
<evidence type="ECO:0000256" key="6">
    <source>
        <dbReference type="ARBA" id="ARBA00022917"/>
    </source>
</evidence>
<sequence>MNRKLNYNPSEIEPKLEEYWQKNKVYKVIEDKTRKKYYCLDFFPYPSGSSLSVGHCRNYIPTDVLSRFRKMKGYNVLHPMGWDAFGLPAENYAIKNKKHPQDTTVENVANFKKQLSILGLSFDWEREINSTDPSYYRWTQWFFILLFKKGLAYQKVAEQWWCPSCKTVLANEQVEEGKCWRCGSIVTRKGLKQWFFRITSYADRLLNDLDKIDWPEKIKLMQRNWIGRKEGINIEYQIEGIDEKITCFTTRPDTNFGATFIVIAPENPLVKKITKSVSKKSVEKYIEETKRKSEIDRIAEGHKKTGVFTGSYAINNLNNKKLPIWISDFVLMSVGTGAVVGVPGHDLRDFEFAITFKLPIVRVVVGADADNLEITKKEQVQEEEGKIINSEFLNGLDIHTATKKMMDYLEKKGWGKRTVNYKMRDWLISRQRYWGAPIPIIHCEKCGVVPVSEESLPVLLPEVDNFEPTGTGESPLSKNKDFVNTTCPKCGGKAKRETDTQDGFACSSWYFLRYADPQNDKKPFEKNKIDYWCPVDLYVGGAEHAVMHLLYARFFTKVMYDEGVVSFEEPFIKLMNQGMILASDGRKMSKSFGNVITPNSVVNKYGADALRLYEMFIGPFEQEVSWDDSGIKGTRKFLDKVWQFVTEKNKGNKEDLQADVKIEKALHKTIKKIEADFYEFKFNTVVSTLMEFMNLATYLKNSLSEKMHNDISEKLVTILAPITPYIAEELWKQISNDKKSIHEHSWPIYNENLVKDDIVEIPVQINGKIRDKLFVSTTITEEELKKIILESKKIKIMLNNKKIQRFIYVKDRLVNIVVV</sequence>
<dbReference type="InterPro" id="IPR013155">
    <property type="entry name" value="M/V/L/I-tRNA-synth_anticd-bd"/>
</dbReference>
<dbReference type="Pfam" id="PF00133">
    <property type="entry name" value="tRNA-synt_1"/>
    <property type="match status" value="1"/>
</dbReference>
<comment type="caution">
    <text evidence="9">Lacks conserved residue(s) required for the propagation of feature annotation.</text>
</comment>
<feature type="domain" description="Aminoacyl-tRNA synthetase class Ia" evidence="11">
    <location>
        <begin position="423"/>
        <end position="625"/>
    </location>
</feature>
<dbReference type="CDD" id="cd07958">
    <property type="entry name" value="Anticodon_Ia_Leu_BEm"/>
    <property type="match status" value="1"/>
</dbReference>
<keyword evidence="7 9" id="KW-0030">Aminoacyl-tRNA synthetase</keyword>
<dbReference type="SUPFAM" id="SSF52374">
    <property type="entry name" value="Nucleotidylyl transferase"/>
    <property type="match status" value="1"/>
</dbReference>
<feature type="domain" description="Methionyl/Valyl/Leucyl/Isoleucyl-tRNA synthetase anticodon-binding" evidence="12">
    <location>
        <begin position="661"/>
        <end position="779"/>
    </location>
</feature>
<evidence type="ECO:0000256" key="9">
    <source>
        <dbReference type="HAMAP-Rule" id="MF_00049"/>
    </source>
</evidence>
<dbReference type="CDD" id="cd00812">
    <property type="entry name" value="LeuRS_core"/>
    <property type="match status" value="1"/>
</dbReference>
<feature type="short sequence motif" description="'KMSKS' region" evidence="9">
    <location>
        <begin position="587"/>
        <end position="591"/>
    </location>
</feature>
<dbReference type="Gene3D" id="3.10.20.590">
    <property type="match status" value="1"/>
</dbReference>
<keyword evidence="2 9" id="KW-0963">Cytoplasm</keyword>
<dbReference type="NCBIfam" id="TIGR00396">
    <property type="entry name" value="leuS_bact"/>
    <property type="match status" value="1"/>
</dbReference>
<dbReference type="SUPFAM" id="SSF47323">
    <property type="entry name" value="Anticodon-binding domain of a subclass of class I aminoacyl-tRNA synthetases"/>
    <property type="match status" value="1"/>
</dbReference>
<dbReference type="EMBL" id="LBQB01000006">
    <property type="protein sequence ID" value="KKP69441.1"/>
    <property type="molecule type" value="Genomic_DNA"/>
</dbReference>
<keyword evidence="5 9" id="KW-0067">ATP-binding</keyword>
<evidence type="ECO:0000256" key="1">
    <source>
        <dbReference type="ARBA" id="ARBA00005594"/>
    </source>
</evidence>
<dbReference type="AlphaFoldDB" id="A0A0G0C040"/>
<evidence type="ECO:0000256" key="8">
    <source>
        <dbReference type="ARBA" id="ARBA00047469"/>
    </source>
</evidence>
<evidence type="ECO:0000256" key="10">
    <source>
        <dbReference type="RuleBase" id="RU363039"/>
    </source>
</evidence>
<dbReference type="InterPro" id="IPR015413">
    <property type="entry name" value="Methionyl/Leucyl_tRNA_Synth"/>
</dbReference>
<keyword evidence="4 9" id="KW-0547">Nucleotide-binding</keyword>
<evidence type="ECO:0000256" key="3">
    <source>
        <dbReference type="ARBA" id="ARBA00022598"/>
    </source>
</evidence>
<dbReference type="Proteomes" id="UP000034581">
    <property type="component" value="Unassembled WGS sequence"/>
</dbReference>
<organism evidence="15 16">
    <name type="scientific">candidate division CPR3 bacterium GW2011_GWF2_35_18</name>
    <dbReference type="NCBI Taxonomy" id="1618350"/>
    <lineage>
        <taxon>Bacteria</taxon>
        <taxon>Bacteria division CPR3</taxon>
    </lineage>
</organism>
<dbReference type="EC" id="6.1.1.4" evidence="9"/>
<reference evidence="15 16" key="1">
    <citation type="journal article" date="2015" name="Nature">
        <title>rRNA introns, odd ribosomes, and small enigmatic genomes across a large radiation of phyla.</title>
        <authorList>
            <person name="Brown C.T."/>
            <person name="Hug L.A."/>
            <person name="Thomas B.C."/>
            <person name="Sharon I."/>
            <person name="Castelle C.J."/>
            <person name="Singh A."/>
            <person name="Wilkins M.J."/>
            <person name="Williams K.H."/>
            <person name="Banfield J.F."/>
        </authorList>
    </citation>
    <scope>NUCLEOTIDE SEQUENCE [LARGE SCALE GENOMIC DNA]</scope>
</reference>
<evidence type="ECO:0000259" key="11">
    <source>
        <dbReference type="Pfam" id="PF00133"/>
    </source>
</evidence>
<dbReference type="Pfam" id="PF08264">
    <property type="entry name" value="Anticodon_1"/>
    <property type="match status" value="1"/>
</dbReference>
<dbReference type="InterPro" id="IPR014729">
    <property type="entry name" value="Rossmann-like_a/b/a_fold"/>
</dbReference>
<keyword evidence="3 9" id="KW-0436">Ligase</keyword>
<dbReference type="STRING" id="1618350.UR67_C0006G0008"/>
<proteinExistence type="inferred from homology"/>
<dbReference type="SUPFAM" id="SSF50677">
    <property type="entry name" value="ValRS/IleRS/LeuRS editing domain"/>
    <property type="match status" value="1"/>
</dbReference>
<dbReference type="FunFam" id="1.10.730.10:FF:000002">
    <property type="entry name" value="Leucine--tRNA ligase"/>
    <property type="match status" value="1"/>
</dbReference>
<name>A0A0G0C040_UNCC3</name>
<dbReference type="GO" id="GO:0004823">
    <property type="term" value="F:leucine-tRNA ligase activity"/>
    <property type="evidence" value="ECO:0007669"/>
    <property type="project" value="UniProtKB-UniRule"/>
</dbReference>
<dbReference type="PATRIC" id="fig|1618350.3.peg.817"/>